<gene>
    <name evidence="2" type="ORF">ACFSCX_13265</name>
</gene>
<evidence type="ECO:0000313" key="3">
    <source>
        <dbReference type="Proteomes" id="UP001597214"/>
    </source>
</evidence>
<organism evidence="2 3">
    <name type="scientific">Bacillus salitolerans</name>
    <dbReference type="NCBI Taxonomy" id="1437434"/>
    <lineage>
        <taxon>Bacteria</taxon>
        <taxon>Bacillati</taxon>
        <taxon>Bacillota</taxon>
        <taxon>Bacilli</taxon>
        <taxon>Bacillales</taxon>
        <taxon>Bacillaceae</taxon>
        <taxon>Bacillus</taxon>
    </lineage>
</organism>
<comment type="caution">
    <text evidence="2">The sequence shown here is derived from an EMBL/GenBank/DDBJ whole genome shotgun (WGS) entry which is preliminary data.</text>
</comment>
<evidence type="ECO:0000313" key="2">
    <source>
        <dbReference type="EMBL" id="MFD1737523.1"/>
    </source>
</evidence>
<keyword evidence="3" id="KW-1185">Reference proteome</keyword>
<name>A0ABW4LR49_9BACI</name>
<keyword evidence="1" id="KW-0732">Signal</keyword>
<proteinExistence type="predicted"/>
<accession>A0ABW4LR49</accession>
<dbReference type="EMBL" id="JBHUEM010000020">
    <property type="protein sequence ID" value="MFD1737523.1"/>
    <property type="molecule type" value="Genomic_DNA"/>
</dbReference>
<dbReference type="RefSeq" id="WP_377928726.1">
    <property type="nucleotide sequence ID" value="NZ_JBHUEM010000020.1"/>
</dbReference>
<evidence type="ECO:0008006" key="4">
    <source>
        <dbReference type="Google" id="ProtNLM"/>
    </source>
</evidence>
<feature type="signal peptide" evidence="1">
    <location>
        <begin position="1"/>
        <end position="28"/>
    </location>
</feature>
<evidence type="ECO:0000256" key="1">
    <source>
        <dbReference type="SAM" id="SignalP"/>
    </source>
</evidence>
<sequence>MISKKLKGIVLSGALVTSVLGLSPSANAETLGWSEDGIHITSNEQAVVNYAAASEPESHRGWTEAYDEYTERAVGQTEWKDKYHYTRARMVSSWTGEVQTDSGRVWGHDSTIARSPYSVNEHTARTYWGS</sequence>
<reference evidence="3" key="1">
    <citation type="journal article" date="2019" name="Int. J. Syst. Evol. Microbiol.">
        <title>The Global Catalogue of Microorganisms (GCM) 10K type strain sequencing project: providing services to taxonomists for standard genome sequencing and annotation.</title>
        <authorList>
            <consortium name="The Broad Institute Genomics Platform"/>
            <consortium name="The Broad Institute Genome Sequencing Center for Infectious Disease"/>
            <person name="Wu L."/>
            <person name="Ma J."/>
        </authorList>
    </citation>
    <scope>NUCLEOTIDE SEQUENCE [LARGE SCALE GENOMIC DNA]</scope>
    <source>
        <strain evidence="3">CCUG 49339</strain>
    </source>
</reference>
<protein>
    <recommendedName>
        <fullName evidence="4">Lactococcin 972 family bacteriocin</fullName>
    </recommendedName>
</protein>
<dbReference type="Proteomes" id="UP001597214">
    <property type="component" value="Unassembled WGS sequence"/>
</dbReference>
<feature type="chain" id="PRO_5045261445" description="Lactococcin 972 family bacteriocin" evidence="1">
    <location>
        <begin position="29"/>
        <end position="130"/>
    </location>
</feature>